<name>A0ABX1JV73_9CELL</name>
<gene>
    <name evidence="1" type="ORF">HGA02_01280</name>
</gene>
<dbReference type="InterPro" id="IPR029083">
    <property type="entry name" value="Imm32"/>
</dbReference>
<dbReference type="EMBL" id="JAAXOY010000007">
    <property type="protein sequence ID" value="NKY38199.1"/>
    <property type="molecule type" value="Genomic_DNA"/>
</dbReference>
<dbReference type="Pfam" id="PF15566">
    <property type="entry name" value="Imm32"/>
    <property type="match status" value="1"/>
</dbReference>
<reference evidence="1 2" key="1">
    <citation type="submission" date="2020-04" db="EMBL/GenBank/DDBJ databases">
        <title>MicrobeNet Type strains.</title>
        <authorList>
            <person name="Nicholson A.C."/>
        </authorList>
    </citation>
    <scope>NUCLEOTIDE SEQUENCE [LARGE SCALE GENOMIC DNA]</scope>
    <source>
        <strain evidence="1 2">ATCC BAA-787</strain>
    </source>
</reference>
<comment type="caution">
    <text evidence="1">The sequence shown here is derived from an EMBL/GenBank/DDBJ whole genome shotgun (WGS) entry which is preliminary data.</text>
</comment>
<keyword evidence="2" id="KW-1185">Reference proteome</keyword>
<organism evidence="1 2">
    <name type="scientific">Cellulomonas septica</name>
    <dbReference type="NCBI Taxonomy" id="285080"/>
    <lineage>
        <taxon>Bacteria</taxon>
        <taxon>Bacillati</taxon>
        <taxon>Actinomycetota</taxon>
        <taxon>Actinomycetes</taxon>
        <taxon>Micrococcales</taxon>
        <taxon>Cellulomonadaceae</taxon>
        <taxon>Cellulomonas</taxon>
    </lineage>
</organism>
<evidence type="ECO:0000313" key="2">
    <source>
        <dbReference type="Proteomes" id="UP000777774"/>
    </source>
</evidence>
<dbReference type="Proteomes" id="UP000777774">
    <property type="component" value="Unassembled WGS sequence"/>
</dbReference>
<proteinExistence type="predicted"/>
<sequence>MAWIAGHRLQVRVLGDADKGHEVVIMGDAAGLEDLARRLLTLAQEGVPSGMHLHLEESSVLYAPSASLVLEREDDPEEYRT</sequence>
<accession>A0ABX1JV73</accession>
<evidence type="ECO:0000313" key="1">
    <source>
        <dbReference type="EMBL" id="NKY38199.1"/>
    </source>
</evidence>
<protein>
    <submittedName>
        <fullName evidence="1">Uncharacterized protein</fullName>
    </submittedName>
</protein>